<dbReference type="Gene3D" id="3.60.110.10">
    <property type="entry name" value="Carbon-nitrogen hydrolase"/>
    <property type="match status" value="1"/>
</dbReference>
<evidence type="ECO:0000256" key="9">
    <source>
        <dbReference type="HAMAP-Rule" id="MF_01148"/>
    </source>
</evidence>
<dbReference type="GO" id="GO:0016410">
    <property type="term" value="F:N-acyltransferase activity"/>
    <property type="evidence" value="ECO:0007669"/>
    <property type="project" value="UniProtKB-UniRule"/>
</dbReference>
<keyword evidence="6 9" id="KW-1133">Transmembrane helix</keyword>
<dbReference type="HAMAP" id="MF_01148">
    <property type="entry name" value="Lnt"/>
    <property type="match status" value="1"/>
</dbReference>
<comment type="function">
    <text evidence="9">Catalyzes the phospholipid dependent N-acylation of the N-terminal cysteine of apolipoprotein, the last step in lipoprotein maturation.</text>
</comment>
<accession>A0A251X719</accession>
<organism evidence="11 12">
    <name type="scientific">Thioflexithrix psekupsensis</name>
    <dbReference type="NCBI Taxonomy" id="1570016"/>
    <lineage>
        <taxon>Bacteria</taxon>
        <taxon>Pseudomonadati</taxon>
        <taxon>Pseudomonadota</taxon>
        <taxon>Gammaproteobacteria</taxon>
        <taxon>Thiotrichales</taxon>
        <taxon>Thioflexithrix</taxon>
    </lineage>
</organism>
<comment type="caution">
    <text evidence="11">The sequence shown here is derived from an EMBL/GenBank/DDBJ whole genome shotgun (WGS) entry which is preliminary data.</text>
</comment>
<dbReference type="PROSITE" id="PS50263">
    <property type="entry name" value="CN_HYDROLASE"/>
    <property type="match status" value="1"/>
</dbReference>
<evidence type="ECO:0000256" key="1">
    <source>
        <dbReference type="ARBA" id="ARBA00004651"/>
    </source>
</evidence>
<dbReference type="OrthoDB" id="9804277at2"/>
<dbReference type="EC" id="2.3.1.269" evidence="9"/>
<sequence>MNTRTTYSILGDFLALIAGAILPFAFAPFSWFFLAIIAPAMLFVIWQNVTPARCFWRGWLFGVGFFGVGVSWVYVSFSDFSDMPMISAILLTVAFVAFLALYPAILGWFVARFFPDIHYGKYLLLLPSLWVLFEWIRSWLLTGFPWLSLGYSQIETPLRGFAPIFGIYGVSIAVAFTAGLLAYMVRANQWKMEETLLAILLFTGVWGGGWILTQQIWYKSSDSPFSVALIQGNIPQEFKWNQAYQLETIERYLKLTQQHRSADVVIWPETAITTFYHFQFTQKILDILMQERALYQTDFLLGMPYVDEQGLYYNSVLSLSDAPNFYHKNHLVPFGEYIPLMNWFDKWLDFLKLPMSSFSAGDFYQENLTAAGQMIGVSICYEAAFGERIRTALPEASVLVNVSNDAWFGNSIAPHQHLEIAQMRALEMGRYLLRATNTGISAIIAPSGQVIARSPQFEVYALTGEVQPLQGVTPYVRLGELPLLLLTMAMLLLGMAIYGQTRRDLI</sequence>
<dbReference type="Pfam" id="PF20154">
    <property type="entry name" value="LNT_N"/>
    <property type="match status" value="1"/>
</dbReference>
<feature type="transmembrane region" description="Helical" evidence="9">
    <location>
        <begin position="481"/>
        <end position="499"/>
    </location>
</feature>
<dbReference type="CDD" id="cd07571">
    <property type="entry name" value="ALP_N-acyl_transferase"/>
    <property type="match status" value="1"/>
</dbReference>
<dbReference type="Pfam" id="PF00795">
    <property type="entry name" value="CN_hydrolase"/>
    <property type="match status" value="1"/>
</dbReference>
<feature type="transmembrane region" description="Helical" evidence="9">
    <location>
        <begin position="56"/>
        <end position="74"/>
    </location>
</feature>
<dbReference type="GO" id="GO:0005886">
    <property type="term" value="C:plasma membrane"/>
    <property type="evidence" value="ECO:0007669"/>
    <property type="project" value="UniProtKB-SubCell"/>
</dbReference>
<proteinExistence type="inferred from homology"/>
<evidence type="ECO:0000313" key="12">
    <source>
        <dbReference type="Proteomes" id="UP000194798"/>
    </source>
</evidence>
<dbReference type="PANTHER" id="PTHR38686:SF1">
    <property type="entry name" value="APOLIPOPROTEIN N-ACYLTRANSFERASE"/>
    <property type="match status" value="1"/>
</dbReference>
<keyword evidence="7 9" id="KW-0472">Membrane</keyword>
<evidence type="ECO:0000313" key="11">
    <source>
        <dbReference type="EMBL" id="OUD13868.1"/>
    </source>
</evidence>
<dbReference type="RefSeq" id="WP_086487650.1">
    <property type="nucleotide sequence ID" value="NZ_MSLT01000012.1"/>
</dbReference>
<dbReference type="PANTHER" id="PTHR38686">
    <property type="entry name" value="APOLIPOPROTEIN N-ACYLTRANSFERASE"/>
    <property type="match status" value="1"/>
</dbReference>
<comment type="catalytic activity">
    <reaction evidence="9">
        <text>N-terminal S-1,2-diacyl-sn-glyceryl-L-cysteinyl-[lipoprotein] + a glycerophospholipid = N-acyl-S-1,2-diacyl-sn-glyceryl-L-cysteinyl-[lipoprotein] + a 2-acyl-sn-glycero-3-phospholipid + H(+)</text>
        <dbReference type="Rhea" id="RHEA:48228"/>
        <dbReference type="Rhea" id="RHEA-COMP:14681"/>
        <dbReference type="Rhea" id="RHEA-COMP:14684"/>
        <dbReference type="ChEBI" id="CHEBI:15378"/>
        <dbReference type="ChEBI" id="CHEBI:136912"/>
        <dbReference type="ChEBI" id="CHEBI:140656"/>
        <dbReference type="ChEBI" id="CHEBI:140657"/>
        <dbReference type="ChEBI" id="CHEBI:140660"/>
        <dbReference type="EC" id="2.3.1.269"/>
    </reaction>
</comment>
<dbReference type="SUPFAM" id="SSF56317">
    <property type="entry name" value="Carbon-nitrogen hydrolase"/>
    <property type="match status" value="1"/>
</dbReference>
<feature type="transmembrane region" description="Helical" evidence="9">
    <location>
        <begin position="122"/>
        <end position="140"/>
    </location>
</feature>
<evidence type="ECO:0000256" key="7">
    <source>
        <dbReference type="ARBA" id="ARBA00023136"/>
    </source>
</evidence>
<dbReference type="InterPro" id="IPR003010">
    <property type="entry name" value="C-N_Hydrolase"/>
</dbReference>
<reference evidence="11 12" key="1">
    <citation type="submission" date="2016-12" db="EMBL/GenBank/DDBJ databases">
        <title>Thioflexothrix psekupsii D3 genome sequencing and assembly.</title>
        <authorList>
            <person name="Fomenkov A."/>
            <person name="Vincze T."/>
            <person name="Grabovich M."/>
            <person name="Anton B.P."/>
            <person name="Dubinina G."/>
            <person name="Orlova M."/>
            <person name="Belousova E."/>
            <person name="Roberts R.J."/>
        </authorList>
    </citation>
    <scope>NUCLEOTIDE SEQUENCE [LARGE SCALE GENOMIC DNA]</scope>
    <source>
        <strain evidence="11">D3</strain>
    </source>
</reference>
<dbReference type="GO" id="GO:0042158">
    <property type="term" value="P:lipoprotein biosynthetic process"/>
    <property type="evidence" value="ECO:0007669"/>
    <property type="project" value="UniProtKB-UniRule"/>
</dbReference>
<evidence type="ECO:0000256" key="8">
    <source>
        <dbReference type="ARBA" id="ARBA00023315"/>
    </source>
</evidence>
<feature type="transmembrane region" description="Helical" evidence="9">
    <location>
        <begin position="195"/>
        <end position="213"/>
    </location>
</feature>
<feature type="domain" description="CN hydrolase" evidence="10">
    <location>
        <begin position="230"/>
        <end position="468"/>
    </location>
</feature>
<feature type="transmembrane region" description="Helical" evidence="9">
    <location>
        <begin position="160"/>
        <end position="183"/>
    </location>
</feature>
<gene>
    <name evidence="9" type="primary">lnt</name>
    <name evidence="11" type="ORF">TPSD3_05850</name>
</gene>
<dbReference type="InterPro" id="IPR045378">
    <property type="entry name" value="LNT_N"/>
</dbReference>
<dbReference type="InterPro" id="IPR004563">
    <property type="entry name" value="Apolipo_AcylTrfase"/>
</dbReference>
<evidence type="ECO:0000256" key="3">
    <source>
        <dbReference type="ARBA" id="ARBA00022475"/>
    </source>
</evidence>
<feature type="transmembrane region" description="Helical" evidence="9">
    <location>
        <begin position="31"/>
        <end position="49"/>
    </location>
</feature>
<feature type="transmembrane region" description="Helical" evidence="9">
    <location>
        <begin position="86"/>
        <end position="110"/>
    </location>
</feature>
<dbReference type="Proteomes" id="UP000194798">
    <property type="component" value="Unassembled WGS sequence"/>
</dbReference>
<evidence type="ECO:0000256" key="5">
    <source>
        <dbReference type="ARBA" id="ARBA00022692"/>
    </source>
</evidence>
<dbReference type="InterPro" id="IPR036526">
    <property type="entry name" value="C-N_Hydrolase_sf"/>
</dbReference>
<keyword evidence="8 9" id="KW-0012">Acyltransferase</keyword>
<dbReference type="AlphaFoldDB" id="A0A251X719"/>
<comment type="similarity">
    <text evidence="2 9">Belongs to the CN hydrolase family. Apolipoprotein N-acyltransferase subfamily.</text>
</comment>
<feature type="transmembrane region" description="Helical" evidence="9">
    <location>
        <begin position="7"/>
        <end position="25"/>
    </location>
</feature>
<dbReference type="UniPathway" id="UPA00666"/>
<evidence type="ECO:0000256" key="4">
    <source>
        <dbReference type="ARBA" id="ARBA00022679"/>
    </source>
</evidence>
<keyword evidence="5 9" id="KW-0812">Transmembrane</keyword>
<evidence type="ECO:0000256" key="2">
    <source>
        <dbReference type="ARBA" id="ARBA00010065"/>
    </source>
</evidence>
<dbReference type="EMBL" id="MSLT01000012">
    <property type="protein sequence ID" value="OUD13868.1"/>
    <property type="molecule type" value="Genomic_DNA"/>
</dbReference>
<name>A0A251X719_9GAMM</name>
<keyword evidence="11" id="KW-0449">Lipoprotein</keyword>
<dbReference type="NCBIfam" id="TIGR00546">
    <property type="entry name" value="lnt"/>
    <property type="match status" value="1"/>
</dbReference>
<comment type="pathway">
    <text evidence="9">Protein modification; lipoprotein biosynthesis (N-acyl transfer).</text>
</comment>
<keyword evidence="12" id="KW-1185">Reference proteome</keyword>
<comment type="subcellular location">
    <subcellularLocation>
        <location evidence="1 9">Cell membrane</location>
        <topology evidence="1 9">Multi-pass membrane protein</topology>
    </subcellularLocation>
</comment>
<protein>
    <recommendedName>
        <fullName evidence="9">Apolipoprotein N-acyltransferase</fullName>
        <shortName evidence="9">ALP N-acyltransferase</shortName>
        <ecNumber evidence="9">2.3.1.269</ecNumber>
    </recommendedName>
</protein>
<evidence type="ECO:0000259" key="10">
    <source>
        <dbReference type="PROSITE" id="PS50263"/>
    </source>
</evidence>
<keyword evidence="4 9" id="KW-0808">Transferase</keyword>
<evidence type="ECO:0000256" key="6">
    <source>
        <dbReference type="ARBA" id="ARBA00022989"/>
    </source>
</evidence>
<keyword evidence="3 9" id="KW-1003">Cell membrane</keyword>